<evidence type="ECO:0000313" key="2">
    <source>
        <dbReference type="EMBL" id="TSJ44384.1"/>
    </source>
</evidence>
<dbReference type="OrthoDB" id="211588at2"/>
<evidence type="ECO:0000313" key="3">
    <source>
        <dbReference type="Proteomes" id="UP000318733"/>
    </source>
</evidence>
<gene>
    <name evidence="2" type="ORF">FO440_09450</name>
</gene>
<name>A0A556MWS7_9SPHI</name>
<dbReference type="PANTHER" id="PTHR33321:SF12">
    <property type="entry name" value="PLANT BASIC SECRETORY PROTEIN (BSP) FAMILY PROTEIN"/>
    <property type="match status" value="1"/>
</dbReference>
<dbReference type="RefSeq" id="WP_144247945.1">
    <property type="nucleotide sequence ID" value="NZ_VLPK01000001.1"/>
</dbReference>
<comment type="caution">
    <text evidence="2">The sequence shown here is derived from an EMBL/GenBank/DDBJ whole genome shotgun (WGS) entry which is preliminary data.</text>
</comment>
<feature type="signal peptide" evidence="1">
    <location>
        <begin position="1"/>
        <end position="18"/>
    </location>
</feature>
<dbReference type="PANTHER" id="PTHR33321">
    <property type="match status" value="1"/>
</dbReference>
<accession>A0A556MWS7</accession>
<dbReference type="AlphaFoldDB" id="A0A556MWS7"/>
<keyword evidence="3" id="KW-1185">Reference proteome</keyword>
<reference evidence="2 3" key="1">
    <citation type="submission" date="2019-07" db="EMBL/GenBank/DDBJ databases">
        <authorList>
            <person name="Huq M.A."/>
        </authorList>
    </citation>
    <scope>NUCLEOTIDE SEQUENCE [LARGE SCALE GENOMIC DNA]</scope>
    <source>
        <strain evidence="2 3">MAH-19</strain>
    </source>
</reference>
<feature type="chain" id="PRO_5021893777" evidence="1">
    <location>
        <begin position="19"/>
        <end position="238"/>
    </location>
</feature>
<sequence length="238" mass="26429">MKKLLLIIGLCAGLKASAQVTTDTITRSTYTLTHDSISRKTYTLIFINKDATFAKEGSAVKQRMIDAFFLVYPAEAETFNKNTLNKVTFVIDPGYDGVAATGNGVVTFNPAWMLKKPTDLDVVTHEVMHIVQDYGDSNGPGWLTEGIADYARAVFGVDNVGAKWYLPKFKSTQSYTNSYRITARFFLWVEKNIKPGLVISLDAKLRAHTYTDNTIKDLTGKTFDQLWADYAAANTPKG</sequence>
<keyword evidence="1" id="KW-0732">Signal</keyword>
<dbReference type="InterPro" id="IPR007541">
    <property type="entry name" value="Uncharacterised_BSP"/>
</dbReference>
<protein>
    <submittedName>
        <fullName evidence="2">Secretory protein</fullName>
    </submittedName>
</protein>
<evidence type="ECO:0000256" key="1">
    <source>
        <dbReference type="SAM" id="SignalP"/>
    </source>
</evidence>
<organism evidence="2 3">
    <name type="scientific">Mucilaginibacter corticis</name>
    <dbReference type="NCBI Taxonomy" id="2597670"/>
    <lineage>
        <taxon>Bacteria</taxon>
        <taxon>Pseudomonadati</taxon>
        <taxon>Bacteroidota</taxon>
        <taxon>Sphingobacteriia</taxon>
        <taxon>Sphingobacteriales</taxon>
        <taxon>Sphingobacteriaceae</taxon>
        <taxon>Mucilaginibacter</taxon>
    </lineage>
</organism>
<dbReference type="Pfam" id="PF04450">
    <property type="entry name" value="BSP"/>
    <property type="match status" value="1"/>
</dbReference>
<proteinExistence type="predicted"/>
<dbReference type="SUPFAM" id="SSF55486">
    <property type="entry name" value="Metalloproteases ('zincins'), catalytic domain"/>
    <property type="match status" value="1"/>
</dbReference>
<dbReference type="EMBL" id="VLPK01000001">
    <property type="protein sequence ID" value="TSJ44384.1"/>
    <property type="molecule type" value="Genomic_DNA"/>
</dbReference>
<dbReference type="Proteomes" id="UP000318733">
    <property type="component" value="Unassembled WGS sequence"/>
</dbReference>